<sequence length="103" mass="10926">MKKGLIIGLAASLVITLGATFAFAESTAPGMMDKGQMNEIHKKMVEQHVKDGVLTPEQAKAMDEHMSNMGSMMNSMMGGNSSMMGDNASCHSSQQSSANISQQ</sequence>
<protein>
    <recommendedName>
        <fullName evidence="5">DUF2680 domain-containing protein</fullName>
    </recommendedName>
</protein>
<evidence type="ECO:0000313" key="3">
    <source>
        <dbReference type="EMBL" id="SMC44471.1"/>
    </source>
</evidence>
<dbReference type="RefSeq" id="WP_084574426.1">
    <property type="nucleotide sequence ID" value="NZ_CP155572.1"/>
</dbReference>
<dbReference type="Pfam" id="PF10925">
    <property type="entry name" value="DUF2680"/>
    <property type="match status" value="1"/>
</dbReference>
<dbReference type="EMBL" id="FWXI01000003">
    <property type="protein sequence ID" value="SMC44471.1"/>
    <property type="molecule type" value="Genomic_DNA"/>
</dbReference>
<keyword evidence="2" id="KW-0732">Signal</keyword>
<dbReference type="OrthoDB" id="1787349at2"/>
<dbReference type="AlphaFoldDB" id="A0A1W1Z8K0"/>
<proteinExistence type="predicted"/>
<accession>A0A1W1Z8K0</accession>
<dbReference type="InterPro" id="IPR024485">
    <property type="entry name" value="DUF2680"/>
</dbReference>
<gene>
    <name evidence="3" type="ORF">SAMN04488500_10370</name>
</gene>
<evidence type="ECO:0000313" key="4">
    <source>
        <dbReference type="Proteomes" id="UP000192738"/>
    </source>
</evidence>
<organism evidence="3 4">
    <name type="scientific">Sporomusa malonica</name>
    <dbReference type="NCBI Taxonomy" id="112901"/>
    <lineage>
        <taxon>Bacteria</taxon>
        <taxon>Bacillati</taxon>
        <taxon>Bacillota</taxon>
        <taxon>Negativicutes</taxon>
        <taxon>Selenomonadales</taxon>
        <taxon>Sporomusaceae</taxon>
        <taxon>Sporomusa</taxon>
    </lineage>
</organism>
<feature type="region of interest" description="Disordered" evidence="1">
    <location>
        <begin position="69"/>
        <end position="103"/>
    </location>
</feature>
<feature type="signal peptide" evidence="2">
    <location>
        <begin position="1"/>
        <end position="24"/>
    </location>
</feature>
<evidence type="ECO:0000256" key="2">
    <source>
        <dbReference type="SAM" id="SignalP"/>
    </source>
</evidence>
<evidence type="ECO:0000256" key="1">
    <source>
        <dbReference type="SAM" id="MobiDB-lite"/>
    </source>
</evidence>
<keyword evidence="4" id="KW-1185">Reference proteome</keyword>
<name>A0A1W1Z8K0_9FIRM</name>
<feature type="chain" id="PRO_5013139668" description="DUF2680 domain-containing protein" evidence="2">
    <location>
        <begin position="25"/>
        <end position="103"/>
    </location>
</feature>
<dbReference type="STRING" id="112901.SAMN04488500_10370"/>
<evidence type="ECO:0008006" key="5">
    <source>
        <dbReference type="Google" id="ProtNLM"/>
    </source>
</evidence>
<reference evidence="3 4" key="1">
    <citation type="submission" date="2017-04" db="EMBL/GenBank/DDBJ databases">
        <authorList>
            <person name="Afonso C.L."/>
            <person name="Miller P.J."/>
            <person name="Scott M.A."/>
            <person name="Spackman E."/>
            <person name="Goraichik I."/>
            <person name="Dimitrov K.M."/>
            <person name="Suarez D.L."/>
            <person name="Swayne D.E."/>
        </authorList>
    </citation>
    <scope>NUCLEOTIDE SEQUENCE [LARGE SCALE GENOMIC DNA]</scope>
    <source>
        <strain evidence="3 4">DSM 5090</strain>
    </source>
</reference>
<dbReference type="Proteomes" id="UP000192738">
    <property type="component" value="Unassembled WGS sequence"/>
</dbReference>